<evidence type="ECO:0000259" key="1">
    <source>
        <dbReference type="Pfam" id="PF09643"/>
    </source>
</evidence>
<dbReference type="InterPro" id="IPR023385">
    <property type="entry name" value="YopX-like_C"/>
</dbReference>
<proteinExistence type="predicted"/>
<dbReference type="Gene3D" id="2.30.30.290">
    <property type="entry name" value="YopX-like domains"/>
    <property type="match status" value="1"/>
</dbReference>
<name>A0A6M3LHY6_9ZZZZ</name>
<reference evidence="2" key="1">
    <citation type="submission" date="2020-03" db="EMBL/GenBank/DDBJ databases">
        <title>The deep terrestrial virosphere.</title>
        <authorList>
            <person name="Holmfeldt K."/>
            <person name="Nilsson E."/>
            <person name="Simone D."/>
            <person name="Lopez-Fernandez M."/>
            <person name="Wu X."/>
            <person name="de Brujin I."/>
            <person name="Lundin D."/>
            <person name="Andersson A."/>
            <person name="Bertilsson S."/>
            <person name="Dopson M."/>
        </authorList>
    </citation>
    <scope>NUCLEOTIDE SEQUENCE</scope>
    <source>
        <strain evidence="2">MM415B03702</strain>
    </source>
</reference>
<evidence type="ECO:0000313" key="2">
    <source>
        <dbReference type="EMBL" id="QJA94906.1"/>
    </source>
</evidence>
<organism evidence="2">
    <name type="scientific">viral metagenome</name>
    <dbReference type="NCBI Taxonomy" id="1070528"/>
    <lineage>
        <taxon>unclassified sequences</taxon>
        <taxon>metagenomes</taxon>
        <taxon>organismal metagenomes</taxon>
    </lineage>
</organism>
<feature type="domain" description="YopX protein" evidence="1">
    <location>
        <begin position="6"/>
        <end position="121"/>
    </location>
</feature>
<gene>
    <name evidence="2" type="ORF">MM415B03702_0012</name>
</gene>
<dbReference type="Pfam" id="PF09643">
    <property type="entry name" value="YopX"/>
    <property type="match status" value="1"/>
</dbReference>
<sequence length="131" mass="14969">MMKNLKFRAYDPENGMIYQSRLIKFHISGNGMWIVSDHAGKVPAGCGTGKIMQFTGLKDRNGKEIYGGDILKNQEMIYIVYFDLGAFLVKMKLYPENRIELMQIYKYAEIIGNIFENSELLGDSNENNKNG</sequence>
<dbReference type="AlphaFoldDB" id="A0A6M3LHY6"/>
<dbReference type="EMBL" id="MT143270">
    <property type="protein sequence ID" value="QJA94906.1"/>
    <property type="molecule type" value="Genomic_DNA"/>
</dbReference>
<protein>
    <submittedName>
        <fullName evidence="2">Putative YopX protein</fullName>
    </submittedName>
</protein>
<dbReference type="SUPFAM" id="SSF159006">
    <property type="entry name" value="YopX-like"/>
    <property type="match status" value="1"/>
</dbReference>
<accession>A0A6M3LHY6</accession>
<dbReference type="InterPro" id="IPR019096">
    <property type="entry name" value="YopX_protein"/>
</dbReference>